<comment type="catalytic activity">
    <reaction evidence="13">
        <text>L-tyrosyl-[protein] + ATP = O-phospho-L-tyrosyl-[protein] + ADP + H(+)</text>
        <dbReference type="Rhea" id="RHEA:10596"/>
        <dbReference type="Rhea" id="RHEA-COMP:10136"/>
        <dbReference type="Rhea" id="RHEA-COMP:20101"/>
        <dbReference type="ChEBI" id="CHEBI:15378"/>
        <dbReference type="ChEBI" id="CHEBI:30616"/>
        <dbReference type="ChEBI" id="CHEBI:46858"/>
        <dbReference type="ChEBI" id="CHEBI:61978"/>
        <dbReference type="ChEBI" id="CHEBI:456216"/>
        <dbReference type="EC" id="2.7.10.1"/>
    </reaction>
</comment>
<dbReference type="PANTHER" id="PTHR24416">
    <property type="entry name" value="TYROSINE-PROTEIN KINASE RECEPTOR"/>
    <property type="match status" value="1"/>
</dbReference>
<dbReference type="Pfam" id="PF07714">
    <property type="entry name" value="PK_Tyr_Ser-Thr"/>
    <property type="match status" value="1"/>
</dbReference>
<evidence type="ECO:0000259" key="18">
    <source>
        <dbReference type="PROSITE" id="PS50835"/>
    </source>
</evidence>
<dbReference type="PROSITE" id="PS50011">
    <property type="entry name" value="PROTEIN_KINASE_DOM"/>
    <property type="match status" value="1"/>
</dbReference>
<evidence type="ECO:0000256" key="11">
    <source>
        <dbReference type="ARBA" id="ARBA00023170"/>
    </source>
</evidence>
<evidence type="ECO:0000256" key="16">
    <source>
        <dbReference type="SAM" id="Phobius"/>
    </source>
</evidence>
<dbReference type="PRINTS" id="PR00109">
    <property type="entry name" value="TYRKINASE"/>
</dbReference>
<evidence type="ECO:0000256" key="9">
    <source>
        <dbReference type="ARBA" id="ARBA00023136"/>
    </source>
</evidence>
<keyword evidence="7 14" id="KW-0067">ATP-binding</keyword>
<dbReference type="PROSITE" id="PS00109">
    <property type="entry name" value="PROTEIN_KINASE_TYR"/>
    <property type="match status" value="1"/>
</dbReference>
<keyword evidence="9 16" id="KW-0472">Membrane</keyword>
<dbReference type="InterPro" id="IPR013783">
    <property type="entry name" value="Ig-like_fold"/>
</dbReference>
<keyword evidence="10" id="KW-0829">Tyrosine-protein kinase</keyword>
<evidence type="ECO:0000313" key="19">
    <source>
        <dbReference type="EMBL" id="OXA58731.1"/>
    </source>
</evidence>
<feature type="transmembrane region" description="Helical" evidence="16">
    <location>
        <begin position="288"/>
        <end position="307"/>
    </location>
</feature>
<dbReference type="InterPro" id="IPR029201">
    <property type="entry name" value="Jiraiya"/>
</dbReference>
<dbReference type="GO" id="GO:0007169">
    <property type="term" value="P:cell surface receptor protein tyrosine kinase signaling pathway"/>
    <property type="evidence" value="ECO:0007669"/>
    <property type="project" value="TreeGrafter"/>
</dbReference>
<dbReference type="InterPro" id="IPR008266">
    <property type="entry name" value="Tyr_kinase_AS"/>
</dbReference>
<comment type="caution">
    <text evidence="19">The sequence shown here is derived from an EMBL/GenBank/DDBJ whole genome shotgun (WGS) entry which is preliminary data.</text>
</comment>
<evidence type="ECO:0000256" key="4">
    <source>
        <dbReference type="ARBA" id="ARBA00022692"/>
    </source>
</evidence>
<dbReference type="EMBL" id="LNIX01000003">
    <property type="protein sequence ID" value="OXA58731.1"/>
    <property type="molecule type" value="Genomic_DNA"/>
</dbReference>
<dbReference type="GO" id="GO:0012505">
    <property type="term" value="C:endomembrane system"/>
    <property type="evidence" value="ECO:0007669"/>
    <property type="project" value="UniProtKB-SubCell"/>
</dbReference>
<dbReference type="AlphaFoldDB" id="A0A226EPI4"/>
<gene>
    <name evidence="19" type="ORF">Fcan01_07665</name>
</gene>
<feature type="binding site" evidence="14">
    <location>
        <position position="1003"/>
    </location>
    <ligand>
        <name>ATP</name>
        <dbReference type="ChEBI" id="CHEBI:30616"/>
    </ligand>
</feature>
<evidence type="ECO:0000256" key="6">
    <source>
        <dbReference type="ARBA" id="ARBA00022777"/>
    </source>
</evidence>
<dbReference type="GO" id="GO:0030182">
    <property type="term" value="P:neuron differentiation"/>
    <property type="evidence" value="ECO:0007669"/>
    <property type="project" value="UniProtKB-ARBA"/>
</dbReference>
<dbReference type="InterPro" id="IPR011009">
    <property type="entry name" value="Kinase-like_dom_sf"/>
</dbReference>
<dbReference type="GO" id="GO:0004714">
    <property type="term" value="F:transmembrane receptor protein tyrosine kinase activity"/>
    <property type="evidence" value="ECO:0007669"/>
    <property type="project" value="UniProtKB-EC"/>
</dbReference>
<feature type="compositionally biased region" description="Pro residues" evidence="15">
    <location>
        <begin position="84"/>
        <end position="94"/>
    </location>
</feature>
<comment type="subcellular location">
    <subcellularLocation>
        <location evidence="2">Endomembrane system</location>
    </subcellularLocation>
    <subcellularLocation>
        <location evidence="1">Membrane</location>
        <topology evidence="1">Single-pass membrane protein</topology>
    </subcellularLocation>
</comment>
<dbReference type="Pfam" id="PF15038">
    <property type="entry name" value="Jiraiya"/>
    <property type="match status" value="1"/>
</dbReference>
<dbReference type="GO" id="GO:0051130">
    <property type="term" value="P:positive regulation of cellular component organization"/>
    <property type="evidence" value="ECO:0007669"/>
    <property type="project" value="UniProtKB-ARBA"/>
</dbReference>
<dbReference type="Proteomes" id="UP000198287">
    <property type="component" value="Unassembled WGS sequence"/>
</dbReference>
<proteinExistence type="predicted"/>
<keyword evidence="3" id="KW-0808">Transferase</keyword>
<feature type="compositionally biased region" description="Basic residues" evidence="15">
    <location>
        <begin position="98"/>
        <end position="109"/>
    </location>
</feature>
<evidence type="ECO:0000313" key="20">
    <source>
        <dbReference type="Proteomes" id="UP000198287"/>
    </source>
</evidence>
<dbReference type="InterPro" id="IPR001245">
    <property type="entry name" value="Ser-Thr/Tyr_kinase_cat_dom"/>
</dbReference>
<feature type="domain" description="Protein kinase" evidence="17">
    <location>
        <begin position="976"/>
        <end position="1261"/>
    </location>
</feature>
<feature type="transmembrane region" description="Helical" evidence="16">
    <location>
        <begin position="319"/>
        <end position="341"/>
    </location>
</feature>
<accession>A0A226EPI4</accession>
<feature type="compositionally biased region" description="Polar residues" evidence="15">
    <location>
        <begin position="42"/>
        <end position="57"/>
    </location>
</feature>
<dbReference type="CDD" id="cd00192">
    <property type="entry name" value="PTKc"/>
    <property type="match status" value="1"/>
</dbReference>
<evidence type="ECO:0000256" key="1">
    <source>
        <dbReference type="ARBA" id="ARBA00004167"/>
    </source>
</evidence>
<dbReference type="GO" id="GO:0005886">
    <property type="term" value="C:plasma membrane"/>
    <property type="evidence" value="ECO:0007669"/>
    <property type="project" value="TreeGrafter"/>
</dbReference>
<dbReference type="InterPro" id="IPR050122">
    <property type="entry name" value="RTK"/>
</dbReference>
<dbReference type="Gene3D" id="3.30.200.20">
    <property type="entry name" value="Phosphorylase Kinase, domain 1"/>
    <property type="match status" value="1"/>
</dbReference>
<dbReference type="PROSITE" id="PS50835">
    <property type="entry name" value="IG_LIKE"/>
    <property type="match status" value="1"/>
</dbReference>
<evidence type="ECO:0000256" key="15">
    <source>
        <dbReference type="SAM" id="MobiDB-lite"/>
    </source>
</evidence>
<feature type="transmembrane region" description="Helical" evidence="16">
    <location>
        <begin position="201"/>
        <end position="220"/>
    </location>
</feature>
<dbReference type="InterPro" id="IPR017441">
    <property type="entry name" value="Protein_kinase_ATP_BS"/>
</dbReference>
<evidence type="ECO:0000256" key="7">
    <source>
        <dbReference type="ARBA" id="ARBA00022840"/>
    </source>
</evidence>
<evidence type="ECO:0000256" key="14">
    <source>
        <dbReference type="PROSITE-ProRule" id="PRU10141"/>
    </source>
</evidence>
<dbReference type="GO" id="GO:0005524">
    <property type="term" value="F:ATP binding"/>
    <property type="evidence" value="ECO:0007669"/>
    <property type="project" value="UniProtKB-UniRule"/>
</dbReference>
<organism evidence="19 20">
    <name type="scientific">Folsomia candida</name>
    <name type="common">Springtail</name>
    <dbReference type="NCBI Taxonomy" id="158441"/>
    <lineage>
        <taxon>Eukaryota</taxon>
        <taxon>Metazoa</taxon>
        <taxon>Ecdysozoa</taxon>
        <taxon>Arthropoda</taxon>
        <taxon>Hexapoda</taxon>
        <taxon>Collembola</taxon>
        <taxon>Entomobryomorpha</taxon>
        <taxon>Isotomoidea</taxon>
        <taxon>Isotomidae</taxon>
        <taxon>Proisotominae</taxon>
        <taxon>Folsomia</taxon>
    </lineage>
</organism>
<dbReference type="OrthoDB" id="2321740at2759"/>
<dbReference type="STRING" id="158441.A0A226EPI4"/>
<evidence type="ECO:0000256" key="5">
    <source>
        <dbReference type="ARBA" id="ARBA00022741"/>
    </source>
</evidence>
<dbReference type="Gene3D" id="2.60.40.10">
    <property type="entry name" value="Immunoglobulins"/>
    <property type="match status" value="1"/>
</dbReference>
<evidence type="ECO:0000256" key="12">
    <source>
        <dbReference type="ARBA" id="ARBA00023180"/>
    </source>
</evidence>
<keyword evidence="5 14" id="KW-0547">Nucleotide-binding</keyword>
<reference evidence="19 20" key="1">
    <citation type="submission" date="2015-12" db="EMBL/GenBank/DDBJ databases">
        <title>The genome of Folsomia candida.</title>
        <authorList>
            <person name="Faddeeva A."/>
            <person name="Derks M.F."/>
            <person name="Anvar Y."/>
            <person name="Smit S."/>
            <person name="Van Straalen N."/>
            <person name="Roelofs D."/>
        </authorList>
    </citation>
    <scope>NUCLEOTIDE SEQUENCE [LARGE SCALE GENOMIC DNA]</scope>
    <source>
        <strain evidence="19 20">VU population</strain>
        <tissue evidence="19">Whole body</tissue>
    </source>
</reference>
<dbReference type="SUPFAM" id="SSF56112">
    <property type="entry name" value="Protein kinase-like (PK-like)"/>
    <property type="match status" value="1"/>
</dbReference>
<keyword evidence="12" id="KW-0325">Glycoprotein</keyword>
<feature type="transmembrane region" description="Helical" evidence="16">
    <location>
        <begin position="904"/>
        <end position="928"/>
    </location>
</feature>
<dbReference type="FunFam" id="1.10.510.10:FF:001512">
    <property type="entry name" value="Receptor tyrosine-protein kinase erbB-2"/>
    <property type="match status" value="1"/>
</dbReference>
<dbReference type="InterPro" id="IPR007110">
    <property type="entry name" value="Ig-like_dom"/>
</dbReference>
<dbReference type="PANTHER" id="PTHR24416:SF611">
    <property type="entry name" value="TYROSINE-PROTEIN KINASE TRANSMEMBRANE RECEPTOR ROR"/>
    <property type="match status" value="1"/>
</dbReference>
<evidence type="ECO:0000256" key="8">
    <source>
        <dbReference type="ARBA" id="ARBA00022989"/>
    </source>
</evidence>
<keyword evidence="4 16" id="KW-0812">Transmembrane</keyword>
<feature type="domain" description="Ig-like" evidence="18">
    <location>
        <begin position="798"/>
        <end position="901"/>
    </location>
</feature>
<feature type="transmembrane region" description="Helical" evidence="16">
    <location>
        <begin position="240"/>
        <end position="267"/>
    </location>
</feature>
<dbReference type="InterPro" id="IPR000719">
    <property type="entry name" value="Prot_kinase_dom"/>
</dbReference>
<evidence type="ECO:0000256" key="13">
    <source>
        <dbReference type="ARBA" id="ARBA00051243"/>
    </source>
</evidence>
<feature type="compositionally biased region" description="Polar residues" evidence="15">
    <location>
        <begin position="1"/>
        <end position="30"/>
    </location>
</feature>
<dbReference type="GO" id="GO:0050793">
    <property type="term" value="P:regulation of developmental process"/>
    <property type="evidence" value="ECO:0007669"/>
    <property type="project" value="UniProtKB-ARBA"/>
</dbReference>
<evidence type="ECO:0000256" key="2">
    <source>
        <dbReference type="ARBA" id="ARBA00004308"/>
    </source>
</evidence>
<evidence type="ECO:0000256" key="3">
    <source>
        <dbReference type="ARBA" id="ARBA00022679"/>
    </source>
</evidence>
<dbReference type="GO" id="GO:0048468">
    <property type="term" value="P:cell development"/>
    <property type="evidence" value="ECO:0007669"/>
    <property type="project" value="UniProtKB-ARBA"/>
</dbReference>
<evidence type="ECO:0000256" key="10">
    <source>
        <dbReference type="ARBA" id="ARBA00023137"/>
    </source>
</evidence>
<protein>
    <submittedName>
        <fullName evidence="19">Mast/stem cell growth factor receptor Kit</fullName>
    </submittedName>
</protein>
<feature type="region of interest" description="Disordered" evidence="15">
    <location>
        <begin position="1"/>
        <end position="113"/>
    </location>
</feature>
<keyword evidence="6" id="KW-0418">Kinase</keyword>
<keyword evidence="20" id="KW-1185">Reference proteome</keyword>
<dbReference type="GO" id="GO:0043235">
    <property type="term" value="C:receptor complex"/>
    <property type="evidence" value="ECO:0007669"/>
    <property type="project" value="TreeGrafter"/>
</dbReference>
<dbReference type="Gene3D" id="1.10.510.10">
    <property type="entry name" value="Transferase(Phosphotransferase) domain 1"/>
    <property type="match status" value="1"/>
</dbReference>
<keyword evidence="8 16" id="KW-1133">Transmembrane helix</keyword>
<dbReference type="PROSITE" id="PS00107">
    <property type="entry name" value="PROTEIN_KINASE_ATP"/>
    <property type="match status" value="1"/>
</dbReference>
<sequence>MSYSVRSLNISQSMKPSTTPRATRGRSGSQGYPPMLKHSISHYGSTGTPLQTTQHPLTSSSHSGDTSHHLHHSTVVDPTRFIEGPPPHHTPYQPPLHQQHHHQPQHSHSKSYLEQSYPSIHNSRLFLDSSRISRVTTKDDLISGSHHKQPHNGSIYYSPGQPPPVPPPPNNVLNETSNTSNITSSSHQHAAYFRHGILRSLSLLSILSLLLALNSLYFLLQIVSPLLRKYTNGGEVEMMYEVTLCLSAMCLSINLCVLLVSSAQFFFAVSGSPGSTSFLQKVTVTRGIAIGGFFLSIPIFLSAIVLYTFTHLTFSPPALIATACVGTAIIFGGCSMVHQVFTWQQEKTAKRIPMMPMRASPFPTIELSTMSKFPLIVFVLSSTNYLSNAEPPNDITSWNRSSESECTKPMESLETPPIVKLVEARFHTNDMLNELEPRCGQSHRYLLPITFQSLRFTCQADYPTFWKFDTPPHNCPILKDFTITKRRTIKSFWDNSTYTFYSNLTLNFKDPYFVPTIFCVRTKIAGSNLSTTIKSFESNDTFKIEVGVTPDYNGIKNFEERRLGENKNCNVTLQLNTDTKKFKCGDNSRPQIIHCNNPDECNSVFVLDDHGDSGRGNVCNNTFSTAVCNSSNKCVQLLPSYSPAVIICRDQANNSIARRYFVYPPKNVSEGPIMRLGRDNEIGPETIRLEANETKIYFGQNVTFTCNGAGAYYSYGFQWGIGRIDSDNFTILDCDVTKESFNMTIHSYQAQTVIQFNKTNDKMLVNDSVKIICFGPRWNKVDWIDASMDVVVNMPEEPTIVSVKDGPYDKSNDSEDYWHMFSCVARGSPIAPLTWFWNSNPLDNHFTGDLYKIIHYSIDNTGITNSTLVAKLPRNIANIVRCVAINFCGSQSYEFEVESITWKWIIIIVGSISIPVLLIILAASFLLIRNHYRKKLQLLSDEEIEEFEQGNSKSETQALSLPYSLDNEVPQEKITILDTAILGEGQFGLVYKGLYNSRLVAIKTMKKTAEVRYIKALLSEIKIFQFVGEHPNLVNMIGEIYLLTEFCDNGSLLKFLKQSQGMCLDLFNTNKAVIECKKGVKFMDANVQNDNVNVLPCINTLYLVNWAYDIACAMEYLSSKKIIHGDLASRNVLLTEGLVAKVGDFGLSKQLFEDYAIYVQKLECPLPLKWLAIESLQDFEFSIQSDIWAYGVTLWEIFSLGATPYPGIPQWNFQSYILLKNGYRMEKPTFSNDKIYQVMLACWNSAPNARPSFTKIKQVFQQLATNLKQMY</sequence>
<feature type="region of interest" description="Disordered" evidence="15">
    <location>
        <begin position="139"/>
        <end position="166"/>
    </location>
</feature>
<evidence type="ECO:0000259" key="17">
    <source>
        <dbReference type="PROSITE" id="PS50011"/>
    </source>
</evidence>
<keyword evidence="11 19" id="KW-0675">Receptor</keyword>
<name>A0A226EPI4_FOLCA</name>